<feature type="modified residue" description="4-aspartylphosphate" evidence="6">
    <location>
        <position position="53"/>
    </location>
</feature>
<dbReference type="GO" id="GO:0000156">
    <property type="term" value="F:phosphorelay response regulator activity"/>
    <property type="evidence" value="ECO:0007669"/>
    <property type="project" value="TreeGrafter"/>
</dbReference>
<keyword evidence="3" id="KW-0805">Transcription regulation</keyword>
<dbReference type="Gene3D" id="3.40.50.2300">
    <property type="match status" value="1"/>
</dbReference>
<dbReference type="KEGG" id="lpil:LIP_3189"/>
<dbReference type="OrthoDB" id="9790442at2"/>
<organism evidence="10 11">
    <name type="scientific">Limnochorda pilosa</name>
    <dbReference type="NCBI Taxonomy" id="1555112"/>
    <lineage>
        <taxon>Bacteria</taxon>
        <taxon>Bacillati</taxon>
        <taxon>Bacillota</taxon>
        <taxon>Limnochordia</taxon>
        <taxon>Limnochordales</taxon>
        <taxon>Limnochordaceae</taxon>
        <taxon>Limnochorda</taxon>
    </lineage>
</organism>
<dbReference type="SMART" id="SM00448">
    <property type="entry name" value="REC"/>
    <property type="match status" value="1"/>
</dbReference>
<dbReference type="PROSITE" id="PS50110">
    <property type="entry name" value="RESPONSE_REGULATORY"/>
    <property type="match status" value="1"/>
</dbReference>
<evidence type="ECO:0000313" key="10">
    <source>
        <dbReference type="EMBL" id="BAS29012.1"/>
    </source>
</evidence>
<accession>A0A0K2SPT2</accession>
<dbReference type="SUPFAM" id="SSF52172">
    <property type="entry name" value="CheY-like"/>
    <property type="match status" value="1"/>
</dbReference>
<dbReference type="FunFam" id="1.10.10.10:FF:000018">
    <property type="entry name" value="DNA-binding response regulator ResD"/>
    <property type="match status" value="1"/>
</dbReference>
<dbReference type="STRING" id="1555112.LIP_3189"/>
<dbReference type="EMBL" id="AP014924">
    <property type="protein sequence ID" value="BAS29012.1"/>
    <property type="molecule type" value="Genomic_DNA"/>
</dbReference>
<evidence type="ECO:0000256" key="4">
    <source>
        <dbReference type="ARBA" id="ARBA00023125"/>
    </source>
</evidence>
<feature type="DNA-binding region" description="OmpR/PhoB-type" evidence="7">
    <location>
        <begin position="128"/>
        <end position="227"/>
    </location>
</feature>
<feature type="domain" description="Response regulatory" evidence="8">
    <location>
        <begin position="4"/>
        <end position="117"/>
    </location>
</feature>
<dbReference type="InterPro" id="IPR001789">
    <property type="entry name" value="Sig_transdc_resp-reg_receiver"/>
</dbReference>
<dbReference type="PANTHER" id="PTHR48111:SF1">
    <property type="entry name" value="TWO-COMPONENT RESPONSE REGULATOR ORR33"/>
    <property type="match status" value="1"/>
</dbReference>
<dbReference type="PROSITE" id="PS51755">
    <property type="entry name" value="OMPR_PHOB"/>
    <property type="match status" value="1"/>
</dbReference>
<dbReference type="RefSeq" id="WP_068140205.1">
    <property type="nucleotide sequence ID" value="NZ_AP014924.1"/>
</dbReference>
<sequence length="228" mass="25909">MKERILVVDDEASILELVRFALEREGFDVAVASDGETALKSFSSRPSDLVVLDLMLPGKDGLEVCRELRQQSQVPIIMLTARGSETDKVLGLELGADDYMTKPFSPRELVARVKAVLRRTEPRDLAENQVLRVGEITLDAVRHRVTVGEREIQLAPREFELLRMLMANRGAVLNRDLLLEKVWGYDYAGDTRTVDVHVVRLRQKVEDDPAHPRYIETVRGVGYRMREV</sequence>
<dbReference type="InterPro" id="IPR001867">
    <property type="entry name" value="OmpR/PhoB-type_DNA-bd"/>
</dbReference>
<dbReference type="Pfam" id="PF00072">
    <property type="entry name" value="Response_reg"/>
    <property type="match status" value="1"/>
</dbReference>
<evidence type="ECO:0000256" key="5">
    <source>
        <dbReference type="ARBA" id="ARBA00023163"/>
    </source>
</evidence>
<evidence type="ECO:0000313" key="11">
    <source>
        <dbReference type="Proteomes" id="UP000065807"/>
    </source>
</evidence>
<evidence type="ECO:0000256" key="7">
    <source>
        <dbReference type="PROSITE-ProRule" id="PRU01091"/>
    </source>
</evidence>
<evidence type="ECO:0000259" key="8">
    <source>
        <dbReference type="PROSITE" id="PS50110"/>
    </source>
</evidence>
<dbReference type="InterPro" id="IPR039420">
    <property type="entry name" value="WalR-like"/>
</dbReference>
<evidence type="ECO:0000256" key="6">
    <source>
        <dbReference type="PROSITE-ProRule" id="PRU00169"/>
    </source>
</evidence>
<protein>
    <submittedName>
        <fullName evidence="10">Transcriptional regulator</fullName>
    </submittedName>
</protein>
<dbReference type="GO" id="GO:0006355">
    <property type="term" value="P:regulation of DNA-templated transcription"/>
    <property type="evidence" value="ECO:0007669"/>
    <property type="project" value="InterPro"/>
</dbReference>
<dbReference type="FunFam" id="3.40.50.2300:FF:000001">
    <property type="entry name" value="DNA-binding response regulator PhoB"/>
    <property type="match status" value="1"/>
</dbReference>
<dbReference type="InterPro" id="IPR011006">
    <property type="entry name" value="CheY-like_superfamily"/>
</dbReference>
<dbReference type="Gene3D" id="6.10.250.690">
    <property type="match status" value="1"/>
</dbReference>
<evidence type="ECO:0000256" key="1">
    <source>
        <dbReference type="ARBA" id="ARBA00022553"/>
    </source>
</evidence>
<dbReference type="InterPro" id="IPR036388">
    <property type="entry name" value="WH-like_DNA-bd_sf"/>
</dbReference>
<gene>
    <name evidence="10" type="ORF">LIP_3189</name>
</gene>
<feature type="domain" description="OmpR/PhoB-type" evidence="9">
    <location>
        <begin position="128"/>
        <end position="227"/>
    </location>
</feature>
<reference evidence="11" key="2">
    <citation type="journal article" date="2016" name="Int. J. Syst. Evol. Microbiol.">
        <title>Complete genome sequence and cell structure of Limnochorda pilosa, a Gram-negative spore-former within the phylum Firmicutes.</title>
        <authorList>
            <person name="Watanabe M."/>
            <person name="Kojima H."/>
            <person name="Fukui M."/>
        </authorList>
    </citation>
    <scope>NUCLEOTIDE SEQUENCE [LARGE SCALE GENOMIC DNA]</scope>
    <source>
        <strain evidence="11">HC45</strain>
    </source>
</reference>
<dbReference type="CDD" id="cd00383">
    <property type="entry name" value="trans_reg_C"/>
    <property type="match status" value="1"/>
</dbReference>
<keyword evidence="5" id="KW-0804">Transcription</keyword>
<keyword evidence="1 6" id="KW-0597">Phosphoprotein</keyword>
<dbReference type="Gene3D" id="1.10.10.10">
    <property type="entry name" value="Winged helix-like DNA-binding domain superfamily/Winged helix DNA-binding domain"/>
    <property type="match status" value="1"/>
</dbReference>
<dbReference type="InterPro" id="IPR016032">
    <property type="entry name" value="Sig_transdc_resp-reg_C-effctor"/>
</dbReference>
<reference evidence="11" key="1">
    <citation type="submission" date="2015-07" db="EMBL/GenBank/DDBJ databases">
        <title>Complete genome sequence and phylogenetic analysis of Limnochorda pilosa.</title>
        <authorList>
            <person name="Watanabe M."/>
            <person name="Kojima H."/>
            <person name="Fukui M."/>
        </authorList>
    </citation>
    <scope>NUCLEOTIDE SEQUENCE [LARGE SCALE GENOMIC DNA]</scope>
    <source>
        <strain evidence="11">HC45</strain>
    </source>
</reference>
<keyword evidence="4 7" id="KW-0238">DNA-binding</keyword>
<dbReference type="GO" id="GO:0032993">
    <property type="term" value="C:protein-DNA complex"/>
    <property type="evidence" value="ECO:0007669"/>
    <property type="project" value="TreeGrafter"/>
</dbReference>
<dbReference type="PANTHER" id="PTHR48111">
    <property type="entry name" value="REGULATOR OF RPOS"/>
    <property type="match status" value="1"/>
</dbReference>
<proteinExistence type="predicted"/>
<keyword evidence="2" id="KW-0902">Two-component regulatory system</keyword>
<dbReference type="SMART" id="SM00862">
    <property type="entry name" value="Trans_reg_C"/>
    <property type="match status" value="1"/>
</dbReference>
<dbReference type="Pfam" id="PF00486">
    <property type="entry name" value="Trans_reg_C"/>
    <property type="match status" value="1"/>
</dbReference>
<evidence type="ECO:0000259" key="9">
    <source>
        <dbReference type="PROSITE" id="PS51755"/>
    </source>
</evidence>
<dbReference type="GO" id="GO:0000976">
    <property type="term" value="F:transcription cis-regulatory region binding"/>
    <property type="evidence" value="ECO:0007669"/>
    <property type="project" value="TreeGrafter"/>
</dbReference>
<evidence type="ECO:0000256" key="2">
    <source>
        <dbReference type="ARBA" id="ARBA00023012"/>
    </source>
</evidence>
<name>A0A0K2SPT2_LIMPI</name>
<evidence type="ECO:0000256" key="3">
    <source>
        <dbReference type="ARBA" id="ARBA00023015"/>
    </source>
</evidence>
<keyword evidence="11" id="KW-1185">Reference proteome</keyword>
<dbReference type="Proteomes" id="UP000065807">
    <property type="component" value="Chromosome"/>
</dbReference>
<dbReference type="GO" id="GO:0005829">
    <property type="term" value="C:cytosol"/>
    <property type="evidence" value="ECO:0007669"/>
    <property type="project" value="TreeGrafter"/>
</dbReference>
<dbReference type="SUPFAM" id="SSF46894">
    <property type="entry name" value="C-terminal effector domain of the bipartite response regulators"/>
    <property type="match status" value="1"/>
</dbReference>
<dbReference type="AlphaFoldDB" id="A0A0K2SPT2"/>